<feature type="domain" description="Smr" evidence="1">
    <location>
        <begin position="275"/>
        <end position="336"/>
    </location>
</feature>
<dbReference type="Gene3D" id="3.30.1370.110">
    <property type="match status" value="1"/>
</dbReference>
<proteinExistence type="predicted"/>
<dbReference type="InterPro" id="IPR036063">
    <property type="entry name" value="Smr_dom_sf"/>
</dbReference>
<dbReference type="Pfam" id="PF01713">
    <property type="entry name" value="Smr"/>
    <property type="match status" value="1"/>
</dbReference>
<organism evidence="2 3">
    <name type="scientific">Flaviaesturariibacter aridisoli</name>
    <dbReference type="NCBI Taxonomy" id="2545761"/>
    <lineage>
        <taxon>Bacteria</taxon>
        <taxon>Pseudomonadati</taxon>
        <taxon>Bacteroidota</taxon>
        <taxon>Chitinophagia</taxon>
        <taxon>Chitinophagales</taxon>
        <taxon>Chitinophagaceae</taxon>
        <taxon>Flaviaestuariibacter</taxon>
    </lineage>
</organism>
<comment type="caution">
    <text evidence="2">The sequence shown here is derived from an EMBL/GenBank/DDBJ whole genome shotgun (WGS) entry which is preliminary data.</text>
</comment>
<dbReference type="EMBL" id="SKFH01000022">
    <property type="protein sequence ID" value="TCZ69322.1"/>
    <property type="molecule type" value="Genomic_DNA"/>
</dbReference>
<gene>
    <name evidence="2" type="ORF">E0486_12465</name>
</gene>
<reference evidence="2 3" key="1">
    <citation type="submission" date="2019-03" db="EMBL/GenBank/DDBJ databases">
        <authorList>
            <person name="Kim M.K.M."/>
        </authorList>
    </citation>
    <scope>NUCLEOTIDE SEQUENCE [LARGE SCALE GENOMIC DNA]</scope>
    <source>
        <strain evidence="2 3">17J68-15</strain>
    </source>
</reference>
<evidence type="ECO:0000313" key="2">
    <source>
        <dbReference type="EMBL" id="TCZ69322.1"/>
    </source>
</evidence>
<name>A0A4R4DZH6_9BACT</name>
<dbReference type="AlphaFoldDB" id="A0A4R4DZH6"/>
<dbReference type="Proteomes" id="UP000295164">
    <property type="component" value="Unassembled WGS sequence"/>
</dbReference>
<dbReference type="RefSeq" id="WP_131852514.1">
    <property type="nucleotide sequence ID" value="NZ_SKFH01000022.1"/>
</dbReference>
<keyword evidence="3" id="KW-1185">Reference proteome</keyword>
<accession>A0A4R4DZH6</accession>
<evidence type="ECO:0000313" key="3">
    <source>
        <dbReference type="Proteomes" id="UP000295164"/>
    </source>
</evidence>
<sequence>MKFEIGDKIVVRATNEEGEVIDIMNEKMVMIQVRGVKFPAYIDQLDFPYFKRFTEKKLFEPKKEKTYIENVRKEKAPKERVVDGVWLSFLPKFDVDEFGDDVVLSLKIYLVNHTEDEYKFTYKQLFFGRSDFDLNGVLHAFEDFYLHDIPFSDLSDSPVFSFEFSLKNPQKSKADYHEYTLRLKPKQLFDRIEKLKQEGGATFTFKLFDNYPKKVEEAPVDFGYRAHAGAPIYDASDARRHLPPARTVVDLHIEKLVDDHSGMSNTAILGIQLKEFEKWYDLALAHRLPKMTVIHGIGKGRLRDDIHDILRRKKEVKSFVNQYMADFGFGATEIHFQYK</sequence>
<evidence type="ECO:0000259" key="1">
    <source>
        <dbReference type="Pfam" id="PF01713"/>
    </source>
</evidence>
<dbReference type="OrthoDB" id="1524810at2"/>
<protein>
    <recommendedName>
        <fullName evidence="1">Smr domain-containing protein</fullName>
    </recommendedName>
</protein>
<dbReference type="InterPro" id="IPR002625">
    <property type="entry name" value="Smr_dom"/>
</dbReference>